<dbReference type="EMBL" id="CP064791">
    <property type="protein sequence ID" value="QSG13737.1"/>
    <property type="molecule type" value="Genomic_DNA"/>
</dbReference>
<evidence type="ECO:0000313" key="1">
    <source>
        <dbReference type="EMBL" id="QSG13737.1"/>
    </source>
</evidence>
<sequence length="59" mass="6928">MRKPVRVMTGVSDEEVSITRDKLVKVRERVLEAEKEKLHLDLARGINDEIEQIIREEIN</sequence>
<protein>
    <submittedName>
        <fullName evidence="1">Uncharacterized protein</fullName>
    </submittedName>
</protein>
<gene>
    <name evidence="1" type="ORF">HSEST_0181</name>
</gene>
<proteinExistence type="predicted"/>
<evidence type="ECO:0000313" key="2">
    <source>
        <dbReference type="Proteomes" id="UP000663292"/>
    </source>
</evidence>
<accession>A0A897NLW7</accession>
<reference evidence="1 2" key="1">
    <citation type="submission" date="2020-11" db="EMBL/GenBank/DDBJ databases">
        <title>Carbohydrate-dependent, anaerobic sulfur respiration: A novel catabolism in halophilic archaea.</title>
        <authorList>
            <person name="Sorokin D.Y."/>
            <person name="Messina E."/>
            <person name="Smedile F."/>
            <person name="La Cono V."/>
            <person name="Hallsworth J.E."/>
            <person name="Yakimov M.M."/>
        </authorList>
    </citation>
    <scope>NUCLEOTIDE SEQUENCE [LARGE SCALE GENOMIC DNA]</scope>
    <source>
        <strain evidence="1 2">HSR-Est</strain>
    </source>
</reference>
<name>A0A897NLW7_9EURY</name>
<dbReference type="AlphaFoldDB" id="A0A897NLW7"/>
<organism evidence="1 2">
    <name type="scientific">Halapricum desulfuricans</name>
    <dbReference type="NCBI Taxonomy" id="2841257"/>
    <lineage>
        <taxon>Archaea</taxon>
        <taxon>Methanobacteriati</taxon>
        <taxon>Methanobacteriota</taxon>
        <taxon>Stenosarchaea group</taxon>
        <taxon>Halobacteria</taxon>
        <taxon>Halobacteriales</taxon>
        <taxon>Haloarculaceae</taxon>
        <taxon>Halapricum</taxon>
    </lineage>
</organism>
<keyword evidence="2" id="KW-1185">Reference proteome</keyword>
<dbReference type="Proteomes" id="UP000663292">
    <property type="component" value="Chromosome"/>
</dbReference>